<dbReference type="InterPro" id="IPR010499">
    <property type="entry name" value="AraC_E-bd"/>
</dbReference>
<evidence type="ECO:0000313" key="3">
    <source>
        <dbReference type="EMBL" id="GHO46247.1"/>
    </source>
</evidence>
<dbReference type="Pfam" id="PF13411">
    <property type="entry name" value="MerR_1"/>
    <property type="match status" value="1"/>
</dbReference>
<dbReference type="SUPFAM" id="SSF55136">
    <property type="entry name" value="Probable bacterial effector-binding domain"/>
    <property type="match status" value="1"/>
</dbReference>
<protein>
    <submittedName>
        <fullName evidence="3">MerR family transcriptional regulator</fullName>
    </submittedName>
</protein>
<dbReference type="CDD" id="cd01107">
    <property type="entry name" value="HTH_BmrR"/>
    <property type="match status" value="1"/>
</dbReference>
<reference evidence="3" key="1">
    <citation type="submission" date="2020-10" db="EMBL/GenBank/DDBJ databases">
        <title>Taxonomic study of unclassified bacteria belonging to the class Ktedonobacteria.</title>
        <authorList>
            <person name="Yabe S."/>
            <person name="Wang C.M."/>
            <person name="Zheng Y."/>
            <person name="Sakai Y."/>
            <person name="Cavaletti L."/>
            <person name="Monciardini P."/>
            <person name="Donadio S."/>
        </authorList>
    </citation>
    <scope>NUCLEOTIDE SEQUENCE</scope>
    <source>
        <strain evidence="3">SOSP1-1</strain>
    </source>
</reference>
<dbReference type="InterPro" id="IPR009061">
    <property type="entry name" value="DNA-bd_dom_put_sf"/>
</dbReference>
<proteinExistence type="predicted"/>
<evidence type="ECO:0000313" key="4">
    <source>
        <dbReference type="Proteomes" id="UP000612362"/>
    </source>
</evidence>
<evidence type="ECO:0000256" key="1">
    <source>
        <dbReference type="ARBA" id="ARBA00023125"/>
    </source>
</evidence>
<dbReference type="RefSeq" id="WP_220195635.1">
    <property type="nucleotide sequence ID" value="NZ_BNJF01000002.1"/>
</dbReference>
<dbReference type="InterPro" id="IPR047057">
    <property type="entry name" value="MerR_fam"/>
</dbReference>
<dbReference type="GO" id="GO:0003700">
    <property type="term" value="F:DNA-binding transcription factor activity"/>
    <property type="evidence" value="ECO:0007669"/>
    <property type="project" value="InterPro"/>
</dbReference>
<dbReference type="Gene3D" id="3.20.80.10">
    <property type="entry name" value="Regulatory factor, effector binding domain"/>
    <property type="match status" value="1"/>
</dbReference>
<feature type="domain" description="HTH merR-type" evidence="2">
    <location>
        <begin position="1"/>
        <end position="71"/>
    </location>
</feature>
<evidence type="ECO:0000259" key="2">
    <source>
        <dbReference type="PROSITE" id="PS50937"/>
    </source>
</evidence>
<dbReference type="Pfam" id="PF06445">
    <property type="entry name" value="GyrI-like"/>
    <property type="match status" value="1"/>
</dbReference>
<name>A0A8J3HXY7_9CHLR</name>
<keyword evidence="4" id="KW-1185">Reference proteome</keyword>
<dbReference type="PANTHER" id="PTHR30204">
    <property type="entry name" value="REDOX-CYCLING DRUG-SENSING TRANSCRIPTIONAL ACTIVATOR SOXR"/>
    <property type="match status" value="1"/>
</dbReference>
<dbReference type="AlphaFoldDB" id="A0A8J3HXY7"/>
<dbReference type="SUPFAM" id="SSF46955">
    <property type="entry name" value="Putative DNA-binding domain"/>
    <property type="match status" value="1"/>
</dbReference>
<organism evidence="3 4">
    <name type="scientific">Ktedonospora formicarum</name>
    <dbReference type="NCBI Taxonomy" id="2778364"/>
    <lineage>
        <taxon>Bacteria</taxon>
        <taxon>Bacillati</taxon>
        <taxon>Chloroflexota</taxon>
        <taxon>Ktedonobacteria</taxon>
        <taxon>Ktedonobacterales</taxon>
        <taxon>Ktedonobacteraceae</taxon>
        <taxon>Ktedonospora</taxon>
    </lineage>
</organism>
<accession>A0A8J3HXY7</accession>
<dbReference type="Proteomes" id="UP000612362">
    <property type="component" value="Unassembled WGS sequence"/>
</dbReference>
<dbReference type="InterPro" id="IPR029442">
    <property type="entry name" value="GyrI-like"/>
</dbReference>
<sequence>MLKIGEFARVGQVSIVTLRHYDQCGLLKPHALDPESGYRYYILEQLPRLHRILAFKDMGFPLEQILRLLEENLSPDQLQAMFLLKQEQTRQLIEAEQARLARIAARLCQIKQEGSMPVYEILLKEVEPVVVASDRGLMSMEEAMGLVYERIRTYLDGKQISYAQPEMLLLHSRHKLQEDRLVIDVETAVPLSKGLPDNTPFSERTLPGGLMACVMHKGYYLALGNAYATLYRWLEGNNYQLIGPPRMLLHQRGKDISTDQYVTEVQFPIRLRPVSTHLSEE</sequence>
<gene>
    <name evidence="3" type="ORF">KSX_44100</name>
</gene>
<dbReference type="Gene3D" id="1.10.1660.10">
    <property type="match status" value="1"/>
</dbReference>
<dbReference type="GO" id="GO:0003677">
    <property type="term" value="F:DNA binding"/>
    <property type="evidence" value="ECO:0007669"/>
    <property type="project" value="UniProtKB-KW"/>
</dbReference>
<dbReference type="InterPro" id="IPR000551">
    <property type="entry name" value="MerR-type_HTH_dom"/>
</dbReference>
<dbReference type="SMART" id="SM00871">
    <property type="entry name" value="AraC_E_bind"/>
    <property type="match status" value="1"/>
</dbReference>
<keyword evidence="1" id="KW-0238">DNA-binding</keyword>
<dbReference type="PANTHER" id="PTHR30204:SF97">
    <property type="entry name" value="MERR FAMILY REGULATORY PROTEIN"/>
    <property type="match status" value="1"/>
</dbReference>
<dbReference type="InterPro" id="IPR011256">
    <property type="entry name" value="Reg_factor_effector_dom_sf"/>
</dbReference>
<dbReference type="EMBL" id="BNJF01000002">
    <property type="protein sequence ID" value="GHO46247.1"/>
    <property type="molecule type" value="Genomic_DNA"/>
</dbReference>
<dbReference type="SMART" id="SM00422">
    <property type="entry name" value="HTH_MERR"/>
    <property type="match status" value="1"/>
</dbReference>
<dbReference type="PROSITE" id="PS50937">
    <property type="entry name" value="HTH_MERR_2"/>
    <property type="match status" value="1"/>
</dbReference>
<comment type="caution">
    <text evidence="3">The sequence shown here is derived from an EMBL/GenBank/DDBJ whole genome shotgun (WGS) entry which is preliminary data.</text>
</comment>